<reference evidence="4 5" key="1">
    <citation type="journal article" date="2020" name="Phytopathology">
        <title>Genome Sequence Resources of Colletotrichum truncatum, C. plurivorum, C. musicola, and C. sojae: Four Species Pathogenic to Soybean (Glycine max).</title>
        <authorList>
            <person name="Rogerio F."/>
            <person name="Boufleur T.R."/>
            <person name="Ciampi-Guillardi M."/>
            <person name="Sukno S.A."/>
            <person name="Thon M.R."/>
            <person name="Massola Junior N.S."/>
            <person name="Baroncelli R."/>
        </authorList>
    </citation>
    <scope>NUCLEOTIDE SEQUENCE [LARGE SCALE GENOMIC DNA]</scope>
    <source>
        <strain evidence="4 5">LFN0009</strain>
    </source>
</reference>
<feature type="transmembrane region" description="Helical" evidence="2">
    <location>
        <begin position="121"/>
        <end position="142"/>
    </location>
</feature>
<dbReference type="NCBIfam" id="NF033635">
    <property type="entry name" value="SLATT_fungal"/>
    <property type="match status" value="1"/>
</dbReference>
<name>A0A8H6MYI4_9PEZI</name>
<dbReference type="EMBL" id="WIGN01000050">
    <property type="protein sequence ID" value="KAF6813754.1"/>
    <property type="molecule type" value="Genomic_DNA"/>
</dbReference>
<feature type="compositionally biased region" description="Basic and acidic residues" evidence="1">
    <location>
        <begin position="23"/>
        <end position="33"/>
    </location>
</feature>
<dbReference type="PANTHER" id="PTHR38793:SF1">
    <property type="entry name" value="SMODS AND SLOG-ASSOCIATING 2TM EFFECTOR DOMAIN-CONTAINING PROTEIN"/>
    <property type="match status" value="1"/>
</dbReference>
<evidence type="ECO:0000259" key="3">
    <source>
        <dbReference type="Pfam" id="PF18142"/>
    </source>
</evidence>
<proteinExistence type="predicted"/>
<evidence type="ECO:0000313" key="5">
    <source>
        <dbReference type="Proteomes" id="UP000652219"/>
    </source>
</evidence>
<organism evidence="4 5">
    <name type="scientific">Colletotrichum sojae</name>
    <dbReference type="NCBI Taxonomy" id="2175907"/>
    <lineage>
        <taxon>Eukaryota</taxon>
        <taxon>Fungi</taxon>
        <taxon>Dikarya</taxon>
        <taxon>Ascomycota</taxon>
        <taxon>Pezizomycotina</taxon>
        <taxon>Sordariomycetes</taxon>
        <taxon>Hypocreomycetidae</taxon>
        <taxon>Glomerellales</taxon>
        <taxon>Glomerellaceae</taxon>
        <taxon>Colletotrichum</taxon>
        <taxon>Colletotrichum orchidearum species complex</taxon>
    </lineage>
</organism>
<keyword evidence="2" id="KW-0472">Membrane</keyword>
<keyword evidence="5" id="KW-1185">Reference proteome</keyword>
<feature type="compositionally biased region" description="Basic and acidic residues" evidence="1">
    <location>
        <begin position="285"/>
        <end position="297"/>
    </location>
</feature>
<dbReference type="PANTHER" id="PTHR38793">
    <property type="entry name" value="SLATT_FUNGAL DOMAIN-CONTAINING PROTEIN-RELATED"/>
    <property type="match status" value="1"/>
</dbReference>
<keyword evidence="2" id="KW-0812">Transmembrane</keyword>
<feature type="domain" description="SMODS and SLOG-associating 2TM effector" evidence="3">
    <location>
        <begin position="102"/>
        <end position="219"/>
    </location>
</feature>
<dbReference type="Pfam" id="PF18142">
    <property type="entry name" value="SLATT_fungal"/>
    <property type="match status" value="1"/>
</dbReference>
<comment type="caution">
    <text evidence="4">The sequence shown here is derived from an EMBL/GenBank/DDBJ whole genome shotgun (WGS) entry which is preliminary data.</text>
</comment>
<feature type="compositionally biased region" description="Low complexity" evidence="1">
    <location>
        <begin position="274"/>
        <end position="284"/>
    </location>
</feature>
<keyword evidence="2" id="KW-1133">Transmembrane helix</keyword>
<accession>A0A8H6MYI4</accession>
<gene>
    <name evidence="4" type="ORF">CSOJ01_04480</name>
</gene>
<protein>
    <recommendedName>
        <fullName evidence="3">SMODS and SLOG-associating 2TM effector domain-containing protein</fullName>
    </recommendedName>
</protein>
<sequence>MSMMRTLPPLQLDGIEAEIEAEEAAKKAPEKGPDGQPQSQTQRRPKKQRVRRVRYRFLTVSEWSIFAHGIGGVSDIEGHIPLHPTCWYWPPKGIPNGLYRDVIWHRTKYFYFYHGMSTIRWISYILQIIFGAVLTAIGSMSFENGTPITVLAAANTVNAGILALLHNSGVPDRYRSDQIEFEEVEDHIKKVLDTAVVPEDMTIDQVIAQCFDLYTEAKTTIQANMPATYTPSSVLQSGQRAPEPTKPGKPGEPTPPQAALGARNSVLASRIQMSDNAADVPPDAVDAKDSDALEKEK</sequence>
<dbReference type="InterPro" id="IPR041622">
    <property type="entry name" value="SLATT_fungi"/>
</dbReference>
<feature type="region of interest" description="Disordered" evidence="1">
    <location>
        <begin position="230"/>
        <end position="297"/>
    </location>
</feature>
<dbReference type="AlphaFoldDB" id="A0A8H6MYI4"/>
<feature type="compositionally biased region" description="Pro residues" evidence="1">
    <location>
        <begin position="244"/>
        <end position="256"/>
    </location>
</feature>
<dbReference type="Proteomes" id="UP000652219">
    <property type="component" value="Unassembled WGS sequence"/>
</dbReference>
<feature type="compositionally biased region" description="Polar residues" evidence="1">
    <location>
        <begin position="230"/>
        <end position="239"/>
    </location>
</feature>
<evidence type="ECO:0000256" key="1">
    <source>
        <dbReference type="SAM" id="MobiDB-lite"/>
    </source>
</evidence>
<evidence type="ECO:0000313" key="4">
    <source>
        <dbReference type="EMBL" id="KAF6813754.1"/>
    </source>
</evidence>
<feature type="transmembrane region" description="Helical" evidence="2">
    <location>
        <begin position="148"/>
        <end position="165"/>
    </location>
</feature>
<evidence type="ECO:0000256" key="2">
    <source>
        <dbReference type="SAM" id="Phobius"/>
    </source>
</evidence>
<feature type="region of interest" description="Disordered" evidence="1">
    <location>
        <begin position="18"/>
        <end position="50"/>
    </location>
</feature>